<feature type="compositionally biased region" description="Basic and acidic residues" evidence="2">
    <location>
        <begin position="184"/>
        <end position="198"/>
    </location>
</feature>
<evidence type="ECO:0000256" key="2">
    <source>
        <dbReference type="SAM" id="MobiDB-lite"/>
    </source>
</evidence>
<protein>
    <submittedName>
        <fullName evidence="3">Uncharacterized protein</fullName>
    </submittedName>
</protein>
<name>A0A139HVR9_9PEZI</name>
<comment type="caution">
    <text evidence="3">The sequence shown here is derived from an EMBL/GenBank/DDBJ whole genome shotgun (WGS) entry which is preliminary data.</text>
</comment>
<dbReference type="AlphaFoldDB" id="A0A139HVR9"/>
<keyword evidence="1" id="KW-0175">Coiled coil</keyword>
<evidence type="ECO:0000313" key="4">
    <source>
        <dbReference type="Proteomes" id="UP000070133"/>
    </source>
</evidence>
<organism evidence="3 4">
    <name type="scientific">Pseudocercospora eumusae</name>
    <dbReference type="NCBI Taxonomy" id="321146"/>
    <lineage>
        <taxon>Eukaryota</taxon>
        <taxon>Fungi</taxon>
        <taxon>Dikarya</taxon>
        <taxon>Ascomycota</taxon>
        <taxon>Pezizomycotina</taxon>
        <taxon>Dothideomycetes</taxon>
        <taxon>Dothideomycetidae</taxon>
        <taxon>Mycosphaerellales</taxon>
        <taxon>Mycosphaerellaceae</taxon>
        <taxon>Pseudocercospora</taxon>
    </lineage>
</organism>
<feature type="coiled-coil region" evidence="1">
    <location>
        <begin position="124"/>
        <end position="151"/>
    </location>
</feature>
<dbReference type="Proteomes" id="UP000070133">
    <property type="component" value="Unassembled WGS sequence"/>
</dbReference>
<evidence type="ECO:0000256" key="1">
    <source>
        <dbReference type="SAM" id="Coils"/>
    </source>
</evidence>
<proteinExistence type="predicted"/>
<accession>A0A139HVR9</accession>
<dbReference type="PANTHER" id="PTHR40788:SF2">
    <property type="entry name" value="CLR5 DOMAIN-CONTAINING PROTEIN"/>
    <property type="match status" value="1"/>
</dbReference>
<reference evidence="3 4" key="1">
    <citation type="submission" date="2015-07" db="EMBL/GenBank/DDBJ databases">
        <title>Comparative genomics of the Sigatoka disease complex on banana suggests a link between parallel evolutionary changes in Pseudocercospora fijiensis and Pseudocercospora eumusae and increased virulence on the banana host.</title>
        <authorList>
            <person name="Chang T.-C."/>
            <person name="Salvucci A."/>
            <person name="Crous P.W."/>
            <person name="Stergiopoulos I."/>
        </authorList>
    </citation>
    <scope>NUCLEOTIDE SEQUENCE [LARGE SCALE GENOMIC DNA]</scope>
    <source>
        <strain evidence="3 4">CBS 114824</strain>
    </source>
</reference>
<evidence type="ECO:0000313" key="3">
    <source>
        <dbReference type="EMBL" id="KXT06473.1"/>
    </source>
</evidence>
<feature type="region of interest" description="Disordered" evidence="2">
    <location>
        <begin position="167"/>
        <end position="198"/>
    </location>
</feature>
<dbReference type="EMBL" id="LFZN01000006">
    <property type="protein sequence ID" value="KXT06473.1"/>
    <property type="molecule type" value="Genomic_DNA"/>
</dbReference>
<keyword evidence="4" id="KW-1185">Reference proteome</keyword>
<feature type="compositionally biased region" description="Low complexity" evidence="2">
    <location>
        <begin position="172"/>
        <end position="181"/>
    </location>
</feature>
<dbReference type="STRING" id="321146.A0A139HVR9"/>
<dbReference type="PANTHER" id="PTHR40788">
    <property type="entry name" value="CLR5 DOMAIN-CONTAINING PROTEIN-RELATED"/>
    <property type="match status" value="1"/>
</dbReference>
<dbReference type="OrthoDB" id="2922289at2759"/>
<sequence length="302" mass="34708">MYSLVSWSQYIVDREWHLHERSMDLPPIYQTSSCTVWGFSDDQWAESISPLLRSFMEIQWPKSRGNITSRQKTIECRARFGRLWNGTKKERNRKADAECRDLVTSRVTFSSLIAFDSERSYLALIEKERNLYELEREKVAAAAEAELLQSEHTQADWGSTAKIAPVRHKQTQAKTKPPTQTSLDEGKLPDDTNVQPRHDPQVPAIEVKKVSLSVFRKIFSTSESQSHLRWTVFVQAMIDADFKAVEASGSAVNFSNSSGSICFHRPHPEPILDPIMPHNVARRLQKWLGFSLESFVERKKEN</sequence>
<gene>
    <name evidence="3" type="ORF">AC578_6095</name>
</gene>